<dbReference type="GO" id="GO:0004719">
    <property type="term" value="F:protein-L-isoaspartate (D-aspartate) O-methyltransferase activity"/>
    <property type="evidence" value="ECO:0007669"/>
    <property type="project" value="InterPro"/>
</dbReference>
<dbReference type="EMBL" id="AONC01000021">
    <property type="protein sequence ID" value="EXJ15782.1"/>
    <property type="molecule type" value="Genomic_DNA"/>
</dbReference>
<keyword evidence="9" id="KW-1185">Reference proteome</keyword>
<proteinExistence type="inferred from homology"/>
<keyword evidence="5" id="KW-0949">S-adenosyl-L-methionine</keyword>
<keyword evidence="4 8" id="KW-0808">Transferase</keyword>
<dbReference type="CDD" id="cd02440">
    <property type="entry name" value="AdoMet_MTases"/>
    <property type="match status" value="1"/>
</dbReference>
<organism evidence="8 9">
    <name type="scientific">Imhoffiella purpurea</name>
    <dbReference type="NCBI Taxonomy" id="1249627"/>
    <lineage>
        <taxon>Bacteria</taxon>
        <taxon>Pseudomonadati</taxon>
        <taxon>Pseudomonadota</taxon>
        <taxon>Gammaproteobacteria</taxon>
        <taxon>Chromatiales</taxon>
        <taxon>Chromatiaceae</taxon>
        <taxon>Imhoffiella</taxon>
    </lineage>
</organism>
<evidence type="ECO:0000256" key="1">
    <source>
        <dbReference type="ARBA" id="ARBA00005369"/>
    </source>
</evidence>
<dbReference type="InterPro" id="IPR020598">
    <property type="entry name" value="rRNA_Ade_methylase_Trfase_N"/>
</dbReference>
<reference evidence="8 9" key="1">
    <citation type="submission" date="2012-11" db="EMBL/GenBank/DDBJ databases">
        <title>Genome assembly of Thiorhodococcus sp. AK35.</title>
        <authorList>
            <person name="Nupur N."/>
            <person name="Khatri I."/>
            <person name="Subramanian S."/>
            <person name="Pinnaka A."/>
        </authorList>
    </citation>
    <scope>NUCLEOTIDE SEQUENCE [LARGE SCALE GENOMIC DNA]</scope>
    <source>
        <strain evidence="8 9">AK35</strain>
    </source>
</reference>
<comment type="similarity">
    <text evidence="1">Belongs to the methyltransferase superfamily. L-isoaspartyl/D-aspartyl protein methyltransferase family.</text>
</comment>
<dbReference type="AlphaFoldDB" id="W9VI98"/>
<evidence type="ECO:0000256" key="2">
    <source>
        <dbReference type="ARBA" id="ARBA00013346"/>
    </source>
</evidence>
<comment type="caution">
    <text evidence="8">The sequence shown here is derived from an EMBL/GenBank/DDBJ whole genome shotgun (WGS) entry which is preliminary data.</text>
</comment>
<evidence type="ECO:0000256" key="5">
    <source>
        <dbReference type="ARBA" id="ARBA00022691"/>
    </source>
</evidence>
<evidence type="ECO:0000256" key="3">
    <source>
        <dbReference type="ARBA" id="ARBA00022603"/>
    </source>
</evidence>
<dbReference type="InterPro" id="IPR029063">
    <property type="entry name" value="SAM-dependent_MTases_sf"/>
</dbReference>
<gene>
    <name evidence="8" type="ORF">D779_1006</name>
</gene>
<dbReference type="Proteomes" id="UP000019460">
    <property type="component" value="Unassembled WGS sequence"/>
</dbReference>
<dbReference type="Pfam" id="PF01135">
    <property type="entry name" value="PCMT"/>
    <property type="match status" value="1"/>
</dbReference>
<dbReference type="GO" id="GO:0005737">
    <property type="term" value="C:cytoplasm"/>
    <property type="evidence" value="ECO:0007669"/>
    <property type="project" value="TreeGrafter"/>
</dbReference>
<evidence type="ECO:0000256" key="4">
    <source>
        <dbReference type="ARBA" id="ARBA00022679"/>
    </source>
</evidence>
<evidence type="ECO:0000259" key="7">
    <source>
        <dbReference type="SMART" id="SM00650"/>
    </source>
</evidence>
<evidence type="ECO:0000313" key="9">
    <source>
        <dbReference type="Proteomes" id="UP000019460"/>
    </source>
</evidence>
<dbReference type="GO" id="GO:0000179">
    <property type="term" value="F:rRNA (adenine-N6,N6-)-dimethyltransferase activity"/>
    <property type="evidence" value="ECO:0007669"/>
    <property type="project" value="InterPro"/>
</dbReference>
<accession>W9VI98</accession>
<feature type="domain" description="Ribosomal RNA adenine methylase transferase N-terminal" evidence="7">
    <location>
        <begin position="56"/>
        <end position="188"/>
    </location>
</feature>
<dbReference type="PANTHER" id="PTHR11579:SF18">
    <property type="entry name" value="PROTEIN-L-ISOASPARTATE O-METHYLTRANSFERASE"/>
    <property type="match status" value="1"/>
</dbReference>
<evidence type="ECO:0000313" key="8">
    <source>
        <dbReference type="EMBL" id="EXJ15782.1"/>
    </source>
</evidence>
<dbReference type="STRING" id="1249627.D779_1006"/>
<protein>
    <recommendedName>
        <fullName evidence="2">Protein-L-isoaspartate O-methyltransferase</fullName>
    </recommendedName>
    <alternativeName>
        <fullName evidence="6">Protein L-isoaspartyl methyltransferase</fullName>
    </alternativeName>
</protein>
<sequence>MIHQQIRPWGVLDERVLETMAEIPRESFVPDAYRGLAYADIEVPIGIDNCMLAPKVVGRLLQALAVKPGDKTLEIGTGSGYLSACLSRLGARVVSLEIDPVLANAARARLERLEFARIEVREADGLAGPVQGGPFEAIAVTGSMPTDAALGMLRDQLAVGGRLFCVIGEEPAMRAILVTRTSQTGFRQQALFETSLPSLLNVVEPAGFEF</sequence>
<dbReference type="InterPro" id="IPR000682">
    <property type="entry name" value="PCMT"/>
</dbReference>
<keyword evidence="3 8" id="KW-0489">Methyltransferase</keyword>
<evidence type="ECO:0000256" key="6">
    <source>
        <dbReference type="ARBA" id="ARBA00030757"/>
    </source>
</evidence>
<dbReference type="PANTHER" id="PTHR11579">
    <property type="entry name" value="PROTEIN-L-ISOASPARTATE O-METHYLTRANSFERASE"/>
    <property type="match status" value="1"/>
</dbReference>
<dbReference type="Gene3D" id="3.40.50.150">
    <property type="entry name" value="Vaccinia Virus protein VP39"/>
    <property type="match status" value="1"/>
</dbReference>
<dbReference type="SUPFAM" id="SSF53335">
    <property type="entry name" value="S-adenosyl-L-methionine-dependent methyltransferases"/>
    <property type="match status" value="1"/>
</dbReference>
<dbReference type="eggNOG" id="COG2518">
    <property type="taxonomic scope" value="Bacteria"/>
</dbReference>
<dbReference type="SMART" id="SM00650">
    <property type="entry name" value="rADc"/>
    <property type="match status" value="1"/>
</dbReference>
<dbReference type="PATRIC" id="fig|1249627.3.peg.1458"/>
<name>W9VI98_9GAMM</name>